<sequence length="228" mass="26761">MNIVIVANHNWYKQLSDNLSQLIEHNVYFISDNESLTYDNLDALKPRYVFIPHWSYIIPKEIHENFECIVFHMTDLPYGRGGTPLQNLISRGVYHTRISAIKCESELDAGDIYLKKDFNLYGSAEEIYMRASEIIEQMIKEIIITEPTPYQQTGEVVTFSRRNRSDSNLEAIDTLKKAFDYIRMLDAESYPRAFLETEYLLFEFERANLKDGYIHADVKITRKDVHDE</sequence>
<evidence type="ECO:0000313" key="2">
    <source>
        <dbReference type="EMBL" id="MET3682978.1"/>
    </source>
</evidence>
<keyword evidence="2" id="KW-0808">Transferase</keyword>
<dbReference type="GO" id="GO:0004479">
    <property type="term" value="F:methionyl-tRNA formyltransferase activity"/>
    <property type="evidence" value="ECO:0007669"/>
    <property type="project" value="UniProtKB-EC"/>
</dbReference>
<keyword evidence="3" id="KW-1185">Reference proteome</keyword>
<reference evidence="2 3" key="1">
    <citation type="submission" date="2024-06" db="EMBL/GenBank/DDBJ databases">
        <title>Genomic Encyclopedia of Type Strains, Phase IV (KMG-IV): sequencing the most valuable type-strain genomes for metagenomic binning, comparative biology and taxonomic classification.</title>
        <authorList>
            <person name="Goeker M."/>
        </authorList>
    </citation>
    <scope>NUCLEOTIDE SEQUENCE [LARGE SCALE GENOMIC DNA]</scope>
    <source>
        <strain evidence="2 3">DSM 23520</strain>
    </source>
</reference>
<dbReference type="Gene3D" id="3.40.50.170">
    <property type="entry name" value="Formyl transferase, N-terminal domain"/>
    <property type="match status" value="1"/>
</dbReference>
<comment type="caution">
    <text evidence="2">The sequence shown here is derived from an EMBL/GenBank/DDBJ whole genome shotgun (WGS) entry which is preliminary data.</text>
</comment>
<feature type="domain" description="Methionyl-tRNA formyltransferase-like C-terminal" evidence="1">
    <location>
        <begin position="165"/>
        <end position="221"/>
    </location>
</feature>
<dbReference type="EMBL" id="JBEPMX010000004">
    <property type="protein sequence ID" value="MET3682978.1"/>
    <property type="molecule type" value="Genomic_DNA"/>
</dbReference>
<dbReference type="RefSeq" id="WP_354219575.1">
    <property type="nucleotide sequence ID" value="NZ_JBEPMX010000004.1"/>
</dbReference>
<organism evidence="2 3">
    <name type="scientific">Alkalibacillus flavidus</name>
    <dbReference type="NCBI Taxonomy" id="546021"/>
    <lineage>
        <taxon>Bacteria</taxon>
        <taxon>Bacillati</taxon>
        <taxon>Bacillota</taxon>
        <taxon>Bacilli</taxon>
        <taxon>Bacillales</taxon>
        <taxon>Bacillaceae</taxon>
        <taxon>Alkalibacillus</taxon>
    </lineage>
</organism>
<dbReference type="Pfam" id="PF21553">
    <property type="entry name" value="Formyl_trans_C_2"/>
    <property type="match status" value="1"/>
</dbReference>
<dbReference type="InterPro" id="IPR049355">
    <property type="entry name" value="Formyl_trans-like_C"/>
</dbReference>
<dbReference type="CDD" id="cd08821">
    <property type="entry name" value="FMT_core_like_1"/>
    <property type="match status" value="1"/>
</dbReference>
<dbReference type="InterPro" id="IPR036477">
    <property type="entry name" value="Formyl_transf_N_sf"/>
</dbReference>
<protein>
    <submittedName>
        <fullName evidence="2">Methionyl-tRNA formyltransferase</fullName>
        <ecNumber evidence="2">2.1.2.9</ecNumber>
    </submittedName>
</protein>
<dbReference type="EC" id="2.1.2.9" evidence="2"/>
<evidence type="ECO:0000313" key="3">
    <source>
        <dbReference type="Proteomes" id="UP001549167"/>
    </source>
</evidence>
<evidence type="ECO:0000259" key="1">
    <source>
        <dbReference type="Pfam" id="PF21553"/>
    </source>
</evidence>
<dbReference type="Gene3D" id="3.10.25.20">
    <property type="match status" value="1"/>
</dbReference>
<accession>A0ABV2KTR1</accession>
<dbReference type="Proteomes" id="UP001549167">
    <property type="component" value="Unassembled WGS sequence"/>
</dbReference>
<dbReference type="SUPFAM" id="SSF50486">
    <property type="entry name" value="FMT C-terminal domain-like"/>
    <property type="match status" value="1"/>
</dbReference>
<name>A0ABV2KTR1_9BACI</name>
<dbReference type="InterPro" id="IPR011034">
    <property type="entry name" value="Formyl_transferase-like_C_sf"/>
</dbReference>
<gene>
    <name evidence="2" type="ORF">ABID56_001068</name>
</gene>
<dbReference type="SUPFAM" id="SSF53328">
    <property type="entry name" value="Formyltransferase"/>
    <property type="match status" value="1"/>
</dbReference>
<proteinExistence type="predicted"/>